<dbReference type="Proteomes" id="UP000401717">
    <property type="component" value="Unassembled WGS sequence"/>
</dbReference>
<feature type="region of interest" description="Disordered" evidence="1">
    <location>
        <begin position="279"/>
        <end position="299"/>
    </location>
</feature>
<reference evidence="3" key="3">
    <citation type="submission" date="2021-08" db="EMBL/GenBank/DDBJ databases">
        <authorList>
            <person name="Tani A."/>
            <person name="Ola A."/>
            <person name="Ogura Y."/>
            <person name="Katsura K."/>
            <person name="Hayashi T."/>
        </authorList>
    </citation>
    <scope>NUCLEOTIDE SEQUENCE</scope>
    <source>
        <strain evidence="3">DSM 22415</strain>
    </source>
</reference>
<dbReference type="AlphaFoldDB" id="A0A564FZ39"/>
<keyword evidence="6" id="KW-1185">Reference proteome</keyword>
<dbReference type="EMBL" id="CABFVH010000015">
    <property type="protein sequence ID" value="VUF13008.1"/>
    <property type="molecule type" value="Genomic_DNA"/>
</dbReference>
<evidence type="ECO:0000313" key="6">
    <source>
        <dbReference type="Proteomes" id="UP001055303"/>
    </source>
</evidence>
<dbReference type="SUPFAM" id="SSF51197">
    <property type="entry name" value="Clavaminate synthase-like"/>
    <property type="match status" value="1"/>
</dbReference>
<evidence type="ECO:0000256" key="1">
    <source>
        <dbReference type="SAM" id="MobiDB-lite"/>
    </source>
</evidence>
<protein>
    <recommendedName>
        <fullName evidence="2">JmjC domain-containing protein</fullName>
    </recommendedName>
</protein>
<dbReference type="Pfam" id="PF13621">
    <property type="entry name" value="Cupin_8"/>
    <property type="match status" value="1"/>
</dbReference>
<organism evidence="4 5">
    <name type="scientific">Methylobacterium dankookense</name>
    <dbReference type="NCBI Taxonomy" id="560405"/>
    <lineage>
        <taxon>Bacteria</taxon>
        <taxon>Pseudomonadati</taxon>
        <taxon>Pseudomonadota</taxon>
        <taxon>Alphaproteobacteria</taxon>
        <taxon>Hyphomicrobiales</taxon>
        <taxon>Methylobacteriaceae</taxon>
        <taxon>Methylobacterium</taxon>
    </lineage>
</organism>
<evidence type="ECO:0000313" key="5">
    <source>
        <dbReference type="Proteomes" id="UP000401717"/>
    </source>
</evidence>
<dbReference type="EMBL" id="BPQI01000004">
    <property type="protein sequence ID" value="GJD54313.1"/>
    <property type="molecule type" value="Genomic_DNA"/>
</dbReference>
<dbReference type="OrthoDB" id="7977346at2"/>
<name>A0A564FZ39_9HYPH</name>
<reference evidence="3" key="2">
    <citation type="journal article" date="2021" name="Front. Microbiol.">
        <title>Comprehensive Comparative Genomics and Phenotyping of Methylobacterium Species.</title>
        <authorList>
            <person name="Alessa O."/>
            <person name="Ogura Y."/>
            <person name="Fujitani Y."/>
            <person name="Takami H."/>
            <person name="Hayashi T."/>
            <person name="Sahin N."/>
            <person name="Tani A."/>
        </authorList>
    </citation>
    <scope>NUCLEOTIDE SEQUENCE</scope>
    <source>
        <strain evidence="3">DSM 22415</strain>
    </source>
</reference>
<evidence type="ECO:0000313" key="3">
    <source>
        <dbReference type="EMBL" id="GJD54313.1"/>
    </source>
</evidence>
<dbReference type="RefSeq" id="WP_144764642.1">
    <property type="nucleotide sequence ID" value="NZ_BPQI01000004.1"/>
</dbReference>
<dbReference type="PROSITE" id="PS51184">
    <property type="entry name" value="JMJC"/>
    <property type="match status" value="1"/>
</dbReference>
<evidence type="ECO:0000313" key="4">
    <source>
        <dbReference type="EMBL" id="VUF13008.1"/>
    </source>
</evidence>
<evidence type="ECO:0000259" key="2">
    <source>
        <dbReference type="PROSITE" id="PS51184"/>
    </source>
</evidence>
<reference evidence="4 5" key="1">
    <citation type="submission" date="2019-06" db="EMBL/GenBank/DDBJ databases">
        <authorList>
            <person name="Rodrigo-Torres L."/>
            <person name="Arahal R. D."/>
            <person name="Lucena T."/>
        </authorList>
    </citation>
    <scope>NUCLEOTIDE SEQUENCE [LARGE SCALE GENOMIC DNA]</scope>
    <source>
        <strain evidence="4 5">SW08-7</strain>
    </source>
</reference>
<dbReference type="InterPro" id="IPR003347">
    <property type="entry name" value="JmjC_dom"/>
</dbReference>
<dbReference type="Proteomes" id="UP001055303">
    <property type="component" value="Unassembled WGS sequence"/>
</dbReference>
<dbReference type="InterPro" id="IPR041667">
    <property type="entry name" value="Cupin_8"/>
</dbReference>
<dbReference type="Gene3D" id="2.60.120.650">
    <property type="entry name" value="Cupin"/>
    <property type="match status" value="1"/>
</dbReference>
<proteinExistence type="predicted"/>
<gene>
    <name evidence="3" type="ORF">IFDJLNFL_0183</name>
    <name evidence="4" type="ORF">MTDSW087_02705</name>
</gene>
<accession>A0A564FZ39</accession>
<sequence length="316" mass="36230">MTATEAPIFTAWDKRDAQLWQTQPVRLAHRLHESPLFSRAGLAALIERYPAQHYNLVHMGPAGQRRFWREGEIGNLSGAEVLTAIEQGRIWINLRNVAKIDPAYRDLLERIFVELQQRMPGFETFNEGIGILISSPNAQVYYHADLPGQGLWQIAGRKRLYLYPNSKPFLAPEHLEGIALFGHEMDVPYEPWYDEYAKVVELQPGEMMHWPLNAPHRIENLDCLNVSMTMEYWTDDIRRRHIVNVANGILREGFGIAPRSRATEGPAFLAKKVMQKALRNRDWSPKDKPKRGRPPVDFRLDPARLGQIVDLKPAGA</sequence>
<feature type="domain" description="JmjC" evidence="2">
    <location>
        <begin position="89"/>
        <end position="249"/>
    </location>
</feature>